<evidence type="ECO:0000313" key="3">
    <source>
        <dbReference type="Proteomes" id="UP000266177"/>
    </source>
</evidence>
<name>A0A3A3GIP4_PANTH</name>
<dbReference type="InterPro" id="IPR013324">
    <property type="entry name" value="RNA_pol_sigma_r3/r4-like"/>
</dbReference>
<gene>
    <name evidence="2" type="ORF">DQX05_10060</name>
</gene>
<organism evidence="2 3">
    <name type="scientific">Paenibacillus thiaminolyticus</name>
    <name type="common">Bacillus thiaminolyticus</name>
    <dbReference type="NCBI Taxonomy" id="49283"/>
    <lineage>
        <taxon>Bacteria</taxon>
        <taxon>Bacillati</taxon>
        <taxon>Bacillota</taxon>
        <taxon>Bacilli</taxon>
        <taxon>Bacillales</taxon>
        <taxon>Paenibacillaceae</taxon>
        <taxon>Paenibacillus</taxon>
    </lineage>
</organism>
<dbReference type="Proteomes" id="UP000266177">
    <property type="component" value="Unassembled WGS sequence"/>
</dbReference>
<dbReference type="OrthoDB" id="2471618at2"/>
<dbReference type="InterPro" id="IPR036388">
    <property type="entry name" value="WH-like_DNA-bd_sf"/>
</dbReference>
<sequence>MRWKGADAGPFEGFPQGRNDEVTPQTTLMERVRKELYRRAWRLQYRAKAARSREIPWRAESFAAPDFTTQADNRLLVRQLLQELPRDKGRVILYRLYVEDETEVQVARKLNLTQQAVSKWKRKSLHRLCQKLSSPNG</sequence>
<feature type="region of interest" description="Disordered" evidence="1">
    <location>
        <begin position="1"/>
        <end position="24"/>
    </location>
</feature>
<protein>
    <submittedName>
        <fullName evidence="2">Sigma-70 family RNA polymerase sigma factor</fullName>
    </submittedName>
</protein>
<dbReference type="SUPFAM" id="SSF88659">
    <property type="entry name" value="Sigma3 and sigma4 domains of RNA polymerase sigma factors"/>
    <property type="match status" value="1"/>
</dbReference>
<comment type="caution">
    <text evidence="2">The sequence shown here is derived from an EMBL/GenBank/DDBJ whole genome shotgun (WGS) entry which is preliminary data.</text>
</comment>
<accession>A0A3A3GIP4</accession>
<dbReference type="EMBL" id="QYZD01000007">
    <property type="protein sequence ID" value="RJG24208.1"/>
    <property type="molecule type" value="Genomic_DNA"/>
</dbReference>
<evidence type="ECO:0000256" key="1">
    <source>
        <dbReference type="SAM" id="MobiDB-lite"/>
    </source>
</evidence>
<dbReference type="AlphaFoldDB" id="A0A3A3GIP4"/>
<evidence type="ECO:0000313" key="2">
    <source>
        <dbReference type="EMBL" id="RJG24208.1"/>
    </source>
</evidence>
<proteinExistence type="predicted"/>
<reference evidence="2 3" key="1">
    <citation type="submission" date="2018-09" db="EMBL/GenBank/DDBJ databases">
        <title>Paenibacillus SK2017-BO5.</title>
        <authorList>
            <person name="Piskunova J.V."/>
            <person name="Dubiley S.A."/>
            <person name="Severinov K.V."/>
        </authorList>
    </citation>
    <scope>NUCLEOTIDE SEQUENCE [LARGE SCALE GENOMIC DNA]</scope>
    <source>
        <strain evidence="2 3">BO5</strain>
    </source>
</reference>
<dbReference type="Gene3D" id="1.10.10.10">
    <property type="entry name" value="Winged helix-like DNA-binding domain superfamily/Winged helix DNA-binding domain"/>
    <property type="match status" value="1"/>
</dbReference>